<evidence type="ECO:0000259" key="2">
    <source>
        <dbReference type="Pfam" id="PF00892"/>
    </source>
</evidence>
<keyword evidence="1" id="KW-0812">Transmembrane</keyword>
<comment type="caution">
    <text evidence="3">The sequence shown here is derived from an EMBL/GenBank/DDBJ whole genome shotgun (WGS) entry which is preliminary data.</text>
</comment>
<feature type="transmembrane region" description="Helical" evidence="1">
    <location>
        <begin position="36"/>
        <end position="58"/>
    </location>
</feature>
<feature type="transmembrane region" description="Helical" evidence="1">
    <location>
        <begin position="247"/>
        <end position="266"/>
    </location>
</feature>
<dbReference type="AlphaFoldDB" id="A0A096D0M6"/>
<dbReference type="PANTHER" id="PTHR22911">
    <property type="entry name" value="ACYL-MALONYL CONDENSING ENZYME-RELATED"/>
    <property type="match status" value="1"/>
</dbReference>
<dbReference type="InterPro" id="IPR000620">
    <property type="entry name" value="EamA_dom"/>
</dbReference>
<feature type="domain" description="EamA" evidence="2">
    <location>
        <begin position="8"/>
        <end position="140"/>
    </location>
</feature>
<accession>A0A096D0M6</accession>
<dbReference type="RefSeq" id="WP_036863278.1">
    <property type="nucleotide sequence ID" value="NZ_JRNS01000233.1"/>
</dbReference>
<protein>
    <submittedName>
        <fullName evidence="3">Membrane protein</fullName>
    </submittedName>
</protein>
<dbReference type="PANTHER" id="PTHR22911:SF137">
    <property type="entry name" value="SOLUTE CARRIER FAMILY 35 MEMBER G2-RELATED"/>
    <property type="match status" value="1"/>
</dbReference>
<dbReference type="InterPro" id="IPR037185">
    <property type="entry name" value="EmrE-like"/>
</dbReference>
<name>A0A096D0M6_9BACT</name>
<dbReference type="SUPFAM" id="SSF103481">
    <property type="entry name" value="Multidrug resistance efflux transporter EmrE"/>
    <property type="match status" value="2"/>
</dbReference>
<feature type="transmembrane region" description="Helical" evidence="1">
    <location>
        <begin position="70"/>
        <end position="91"/>
    </location>
</feature>
<keyword evidence="1" id="KW-0472">Membrane</keyword>
<sequence length="307" mass="33697">MNNSSTIKGYGYASLSAITFGTIPLFSIPVMESGMLLPSVLIYRFAFGCLFMMAILLWRKQNLHIRWGDGLRITFLSILYAVSAVCLFSSYEYMPGGIATTLLFSYPVWTEILLILFFNEKLTIRISLAILLAIAGVAFLGGIGHTDGIKSMWGVTLAMSSGLLYAIYMVLFPNMRIRKLPALKVNFYIFFMAMLLLILYATFTTGGVQRITNADSFLSLILLGLIPTTISNVTLVRSLTLIDSASVAILGAFEPLTAMTIGITLMGEPLTTSIIIGCVLIITSVIILITKGKTLPNPLRKYAEHQE</sequence>
<feature type="transmembrane region" description="Helical" evidence="1">
    <location>
        <begin position="97"/>
        <end position="119"/>
    </location>
</feature>
<dbReference type="Gene3D" id="1.10.3730.20">
    <property type="match status" value="1"/>
</dbReference>
<proteinExistence type="predicted"/>
<feature type="transmembrane region" description="Helical" evidence="1">
    <location>
        <begin position="152"/>
        <end position="173"/>
    </location>
</feature>
<feature type="transmembrane region" description="Helical" evidence="1">
    <location>
        <begin position="12"/>
        <end position="30"/>
    </location>
</feature>
<gene>
    <name evidence="3" type="ORF">HMPREF0661_03900</name>
</gene>
<feature type="domain" description="EamA" evidence="2">
    <location>
        <begin position="152"/>
        <end position="289"/>
    </location>
</feature>
<feature type="transmembrane region" description="Helical" evidence="1">
    <location>
        <begin position="126"/>
        <end position="146"/>
    </location>
</feature>
<dbReference type="GO" id="GO:0016020">
    <property type="term" value="C:membrane"/>
    <property type="evidence" value="ECO:0007669"/>
    <property type="project" value="InterPro"/>
</dbReference>
<feature type="transmembrane region" description="Helical" evidence="1">
    <location>
        <begin position="185"/>
        <end position="204"/>
    </location>
</feature>
<dbReference type="EMBL" id="JRNS01000233">
    <property type="protein sequence ID" value="KGF51084.1"/>
    <property type="molecule type" value="Genomic_DNA"/>
</dbReference>
<reference evidence="3 4" key="1">
    <citation type="submission" date="2014-07" db="EMBL/GenBank/DDBJ databases">
        <authorList>
            <person name="McCorrison J."/>
            <person name="Sanka R."/>
            <person name="Torralba M."/>
            <person name="Gillis M."/>
            <person name="Haft D.H."/>
            <person name="Methe B."/>
            <person name="Sutton G."/>
            <person name="Nelson K.E."/>
        </authorList>
    </citation>
    <scope>NUCLEOTIDE SEQUENCE [LARGE SCALE GENOMIC DNA]</scope>
    <source>
        <strain evidence="3 4">DNF00666</strain>
    </source>
</reference>
<keyword evidence="1" id="KW-1133">Transmembrane helix</keyword>
<organism evidence="3 4">
    <name type="scientific">Prevotella melaninogenica DNF00666</name>
    <dbReference type="NCBI Taxonomy" id="1401073"/>
    <lineage>
        <taxon>Bacteria</taxon>
        <taxon>Pseudomonadati</taxon>
        <taxon>Bacteroidota</taxon>
        <taxon>Bacteroidia</taxon>
        <taxon>Bacteroidales</taxon>
        <taxon>Prevotellaceae</taxon>
        <taxon>Prevotella</taxon>
    </lineage>
</organism>
<dbReference type="Proteomes" id="UP000029578">
    <property type="component" value="Unassembled WGS sequence"/>
</dbReference>
<evidence type="ECO:0000313" key="4">
    <source>
        <dbReference type="Proteomes" id="UP000029578"/>
    </source>
</evidence>
<evidence type="ECO:0000313" key="3">
    <source>
        <dbReference type="EMBL" id="KGF51084.1"/>
    </source>
</evidence>
<feature type="transmembrane region" description="Helical" evidence="1">
    <location>
        <begin position="272"/>
        <end position="290"/>
    </location>
</feature>
<evidence type="ECO:0000256" key="1">
    <source>
        <dbReference type="SAM" id="Phobius"/>
    </source>
</evidence>
<feature type="transmembrane region" description="Helical" evidence="1">
    <location>
        <begin position="216"/>
        <end position="235"/>
    </location>
</feature>
<dbReference type="Pfam" id="PF00892">
    <property type="entry name" value="EamA"/>
    <property type="match status" value="2"/>
</dbReference>